<evidence type="ECO:0000313" key="7">
    <source>
        <dbReference type="Proteomes" id="UP000507962"/>
    </source>
</evidence>
<dbReference type="EMBL" id="CAADHO010000014">
    <property type="protein sequence ID" value="VFQ47217.1"/>
    <property type="molecule type" value="Genomic_DNA"/>
</dbReference>
<proteinExistence type="predicted"/>
<organism evidence="6 7">
    <name type="scientific">Desulfoluna butyratoxydans</name>
    <dbReference type="NCBI Taxonomy" id="231438"/>
    <lineage>
        <taxon>Bacteria</taxon>
        <taxon>Pseudomonadati</taxon>
        <taxon>Thermodesulfobacteriota</taxon>
        <taxon>Desulfobacteria</taxon>
        <taxon>Desulfobacterales</taxon>
        <taxon>Desulfolunaceae</taxon>
        <taxon>Desulfoluna</taxon>
    </lineage>
</organism>
<gene>
    <name evidence="6" type="ORF">MSL71_49060</name>
</gene>
<accession>A0A4U8YUG0</accession>
<keyword evidence="4" id="KW-0812">Transmembrane</keyword>
<dbReference type="InterPro" id="IPR036388">
    <property type="entry name" value="WH-like_DNA-bd_sf"/>
</dbReference>
<dbReference type="PANTHER" id="PTHR44688:SF16">
    <property type="entry name" value="DNA-BINDING TRANSCRIPTIONAL ACTIVATOR DEVR_DOSR"/>
    <property type="match status" value="1"/>
</dbReference>
<feature type="transmembrane region" description="Helical" evidence="4">
    <location>
        <begin position="88"/>
        <end position="108"/>
    </location>
</feature>
<name>A0A4U8YUG0_9BACT</name>
<evidence type="ECO:0000256" key="1">
    <source>
        <dbReference type="ARBA" id="ARBA00023015"/>
    </source>
</evidence>
<feature type="transmembrane region" description="Helical" evidence="4">
    <location>
        <begin position="295"/>
        <end position="315"/>
    </location>
</feature>
<feature type="domain" description="HTH luxR-type" evidence="5">
    <location>
        <begin position="366"/>
        <end position="431"/>
    </location>
</feature>
<evidence type="ECO:0000256" key="2">
    <source>
        <dbReference type="ARBA" id="ARBA00023125"/>
    </source>
</evidence>
<protein>
    <submittedName>
        <fullName evidence="6">Transcription regulator luxr c-terminal</fullName>
    </submittedName>
</protein>
<dbReference type="Gene3D" id="1.10.10.10">
    <property type="entry name" value="Winged helix-like DNA-binding domain superfamily/Winged helix DNA-binding domain"/>
    <property type="match status" value="1"/>
</dbReference>
<dbReference type="GO" id="GO:0006355">
    <property type="term" value="P:regulation of DNA-templated transcription"/>
    <property type="evidence" value="ECO:0007669"/>
    <property type="project" value="InterPro"/>
</dbReference>
<evidence type="ECO:0000259" key="5">
    <source>
        <dbReference type="PROSITE" id="PS50043"/>
    </source>
</evidence>
<sequence>MFHKGILKATAGLALYLTWLNAIPLEGVLLPSWADSLHVYHFLSVHSVALFLCSRVSTSFLTAASRYAFPLLGVLSATLLVVTSHTVFLFMIMGVLSAPLVVGVMNTLRAAPQPLFAAAFACLAGNLIPLSVHWLPGDLPLKVVGLSVVMFLAGLWIQGAVSFSHVRFKPTAPTPTLWARPFLAVYLLFAVFYITGGLMHGYIAPALAEAGDTSRLYTLAYLAMLPLTVFILKSSHDAAIYLAVILGIVAFSMVSFNTLLLLQVGMFASYASFGVFDLLVIALVIAPRRTLSEQFCMMGSMCGGIFLGSLIVSLFSPYLSFFIVVANVVLVLTLALFSHLKIQVLVHRHGNSAAEEPASVLSELLPKGMLKRISGKEKAVLSHVVAGKTYKEAAEIEGIAESTVKTYMQRLFQKFDCKNRKELLEKVYAYGASSEESSCVPKSMDLS</sequence>
<dbReference type="InterPro" id="IPR016032">
    <property type="entry name" value="Sig_transdc_resp-reg_C-effctor"/>
</dbReference>
<keyword evidence="1" id="KW-0805">Transcription regulation</keyword>
<keyword evidence="4" id="KW-0472">Membrane</keyword>
<dbReference type="InterPro" id="IPR000792">
    <property type="entry name" value="Tscrpt_reg_LuxR_C"/>
</dbReference>
<feature type="transmembrane region" description="Helical" evidence="4">
    <location>
        <begin position="215"/>
        <end position="232"/>
    </location>
</feature>
<evidence type="ECO:0000313" key="6">
    <source>
        <dbReference type="EMBL" id="VFQ47217.1"/>
    </source>
</evidence>
<dbReference type="PROSITE" id="PS50043">
    <property type="entry name" value="HTH_LUXR_2"/>
    <property type="match status" value="1"/>
</dbReference>
<dbReference type="CDD" id="cd06170">
    <property type="entry name" value="LuxR_C_like"/>
    <property type="match status" value="1"/>
</dbReference>
<dbReference type="PANTHER" id="PTHR44688">
    <property type="entry name" value="DNA-BINDING TRANSCRIPTIONAL ACTIVATOR DEVR_DOSR"/>
    <property type="match status" value="1"/>
</dbReference>
<dbReference type="SUPFAM" id="SSF46894">
    <property type="entry name" value="C-terminal effector domain of the bipartite response regulators"/>
    <property type="match status" value="1"/>
</dbReference>
<feature type="transmembrane region" description="Helical" evidence="4">
    <location>
        <begin position="141"/>
        <end position="161"/>
    </location>
</feature>
<dbReference type="SMART" id="SM00421">
    <property type="entry name" value="HTH_LUXR"/>
    <property type="match status" value="1"/>
</dbReference>
<dbReference type="AlphaFoldDB" id="A0A4U8YUG0"/>
<dbReference type="Proteomes" id="UP000507962">
    <property type="component" value="Unassembled WGS sequence"/>
</dbReference>
<keyword evidence="3" id="KW-0804">Transcription</keyword>
<evidence type="ECO:0000256" key="4">
    <source>
        <dbReference type="SAM" id="Phobius"/>
    </source>
</evidence>
<keyword evidence="4" id="KW-1133">Transmembrane helix</keyword>
<dbReference type="PRINTS" id="PR00038">
    <property type="entry name" value="HTHLUXR"/>
</dbReference>
<dbReference type="Pfam" id="PF00196">
    <property type="entry name" value="GerE"/>
    <property type="match status" value="1"/>
</dbReference>
<feature type="transmembrane region" description="Helical" evidence="4">
    <location>
        <begin position="321"/>
        <end position="340"/>
    </location>
</feature>
<feature type="transmembrane region" description="Helical" evidence="4">
    <location>
        <begin position="267"/>
        <end position="286"/>
    </location>
</feature>
<keyword evidence="7" id="KW-1185">Reference proteome</keyword>
<feature type="transmembrane region" description="Helical" evidence="4">
    <location>
        <begin position="239"/>
        <end position="261"/>
    </location>
</feature>
<feature type="transmembrane region" description="Helical" evidence="4">
    <location>
        <begin position="115"/>
        <end position="135"/>
    </location>
</feature>
<dbReference type="RefSeq" id="WP_180146589.1">
    <property type="nucleotide sequence ID" value="NZ_CAADHO010000014.1"/>
</dbReference>
<reference evidence="6 7" key="1">
    <citation type="submission" date="2019-03" db="EMBL/GenBank/DDBJ databases">
        <authorList>
            <person name="Nijsse B."/>
        </authorList>
    </citation>
    <scope>NUCLEOTIDE SEQUENCE [LARGE SCALE GENOMIC DNA]</scope>
    <source>
        <strain evidence="6">Desulfoluna butyratoxydans MSL71</strain>
    </source>
</reference>
<feature type="transmembrane region" description="Helical" evidence="4">
    <location>
        <begin position="182"/>
        <end position="203"/>
    </location>
</feature>
<keyword evidence="2" id="KW-0238">DNA-binding</keyword>
<evidence type="ECO:0000256" key="3">
    <source>
        <dbReference type="ARBA" id="ARBA00023163"/>
    </source>
</evidence>
<dbReference type="GO" id="GO:0003677">
    <property type="term" value="F:DNA binding"/>
    <property type="evidence" value="ECO:0007669"/>
    <property type="project" value="UniProtKB-KW"/>
</dbReference>